<keyword evidence="4 5" id="KW-0732">Signal</keyword>
<dbReference type="InterPro" id="IPR018389">
    <property type="entry name" value="DctP_fam"/>
</dbReference>
<dbReference type="STRING" id="1293890.TALK_09935"/>
<dbReference type="PANTHER" id="PTHR33376:SF4">
    <property type="entry name" value="SIALIC ACID-BINDING PERIPLASMIC PROTEIN SIAP"/>
    <property type="match status" value="1"/>
</dbReference>
<name>A0A1Y2LB84_9PROT</name>
<dbReference type="Pfam" id="PF03480">
    <property type="entry name" value="DctP"/>
    <property type="match status" value="1"/>
</dbReference>
<sequence>MRKTVKTALFATCLSVLAFNQANAATEIRYGLWANQGEAQYEGAMEFKRVMEEESNGRFNVTVYGGDQLGTPRELFTQMALGVTQMNASGDPGIKEIEYLAIPYLMKGIKNYGAVLDTDFGAEWNRKLVEEREIRLLGFMPRNPRQISANSEINSIDDLKGLKLRSPERDYYVESLSALGANPTPMAFAEVYTGLQAGVVDGQENPIETIYAAKFYEVQKSIAMVDYIKKPAYVMVSNTFWEGLSAEDQALMKKANDASNAVIGKMLPEQTSKMIEEMKAAGIAFTHPDTKPFMEATQSVRDTLGTKMWGEETYKKIAEIGRKDLD</sequence>
<evidence type="ECO:0000256" key="4">
    <source>
        <dbReference type="ARBA" id="ARBA00022729"/>
    </source>
</evidence>
<protein>
    <submittedName>
        <fullName evidence="6">Transporter</fullName>
    </submittedName>
</protein>
<comment type="caution">
    <text evidence="6">The sequence shown here is derived from an EMBL/GenBank/DDBJ whole genome shotgun (WGS) entry which is preliminary data.</text>
</comment>
<dbReference type="RefSeq" id="WP_085618376.1">
    <property type="nucleotide sequence ID" value="NZ_JFKB01000006.1"/>
</dbReference>
<dbReference type="PANTHER" id="PTHR33376">
    <property type="match status" value="1"/>
</dbReference>
<comment type="subcellular location">
    <subcellularLocation>
        <location evidence="1">Cell envelope</location>
    </subcellularLocation>
</comment>
<dbReference type="NCBIfam" id="TIGR00787">
    <property type="entry name" value="dctP"/>
    <property type="match status" value="1"/>
</dbReference>
<dbReference type="Proteomes" id="UP000193396">
    <property type="component" value="Unassembled WGS sequence"/>
</dbReference>
<gene>
    <name evidence="6" type="ORF">TALK_09935</name>
</gene>
<feature type="signal peptide" evidence="5">
    <location>
        <begin position="1"/>
        <end position="24"/>
    </location>
</feature>
<dbReference type="GO" id="GO:0030288">
    <property type="term" value="C:outer membrane-bounded periplasmic space"/>
    <property type="evidence" value="ECO:0007669"/>
    <property type="project" value="InterPro"/>
</dbReference>
<keyword evidence="3" id="KW-0813">Transport</keyword>
<dbReference type="InterPro" id="IPR004682">
    <property type="entry name" value="TRAP_DctP"/>
</dbReference>
<dbReference type="AlphaFoldDB" id="A0A1Y2LB84"/>
<dbReference type="Gene3D" id="3.40.190.170">
    <property type="entry name" value="Bacterial extracellular solute-binding protein, family 7"/>
    <property type="match status" value="1"/>
</dbReference>
<dbReference type="CDD" id="cd13603">
    <property type="entry name" value="PBP2_TRAP_Siap_TeaA_like"/>
    <property type="match status" value="1"/>
</dbReference>
<reference evidence="6 7" key="1">
    <citation type="submission" date="2014-03" db="EMBL/GenBank/DDBJ databases">
        <title>The draft genome sequence of Thalassospira alkalitolerans JCM 18968.</title>
        <authorList>
            <person name="Lai Q."/>
            <person name="Shao Z."/>
        </authorList>
    </citation>
    <scope>NUCLEOTIDE SEQUENCE [LARGE SCALE GENOMIC DNA]</scope>
    <source>
        <strain evidence="6 7">JCM 18968</strain>
    </source>
</reference>
<evidence type="ECO:0000256" key="2">
    <source>
        <dbReference type="ARBA" id="ARBA00009023"/>
    </source>
</evidence>
<comment type="similarity">
    <text evidence="2">Belongs to the bacterial solute-binding protein 7 family.</text>
</comment>
<dbReference type="EMBL" id="JFKB01000006">
    <property type="protein sequence ID" value="OSQ47929.1"/>
    <property type="molecule type" value="Genomic_DNA"/>
</dbReference>
<dbReference type="GO" id="GO:0055085">
    <property type="term" value="P:transmembrane transport"/>
    <property type="evidence" value="ECO:0007669"/>
    <property type="project" value="InterPro"/>
</dbReference>
<evidence type="ECO:0000256" key="5">
    <source>
        <dbReference type="SAM" id="SignalP"/>
    </source>
</evidence>
<evidence type="ECO:0000313" key="7">
    <source>
        <dbReference type="Proteomes" id="UP000193396"/>
    </source>
</evidence>
<dbReference type="NCBIfam" id="NF037995">
    <property type="entry name" value="TRAP_S1"/>
    <property type="match status" value="1"/>
</dbReference>
<dbReference type="OrthoDB" id="7375081at2"/>
<dbReference type="PIRSF" id="PIRSF006470">
    <property type="entry name" value="DctB"/>
    <property type="match status" value="1"/>
</dbReference>
<keyword evidence="7" id="KW-1185">Reference proteome</keyword>
<evidence type="ECO:0000313" key="6">
    <source>
        <dbReference type="EMBL" id="OSQ47929.1"/>
    </source>
</evidence>
<proteinExistence type="inferred from homology"/>
<accession>A0A1Y2LB84</accession>
<evidence type="ECO:0000256" key="3">
    <source>
        <dbReference type="ARBA" id="ARBA00022448"/>
    </source>
</evidence>
<organism evidence="6 7">
    <name type="scientific">Thalassospira alkalitolerans</name>
    <dbReference type="NCBI Taxonomy" id="1293890"/>
    <lineage>
        <taxon>Bacteria</taxon>
        <taxon>Pseudomonadati</taxon>
        <taxon>Pseudomonadota</taxon>
        <taxon>Alphaproteobacteria</taxon>
        <taxon>Rhodospirillales</taxon>
        <taxon>Thalassospiraceae</taxon>
        <taxon>Thalassospira</taxon>
    </lineage>
</organism>
<feature type="chain" id="PRO_5012327607" evidence="5">
    <location>
        <begin position="25"/>
        <end position="326"/>
    </location>
</feature>
<evidence type="ECO:0000256" key="1">
    <source>
        <dbReference type="ARBA" id="ARBA00004196"/>
    </source>
</evidence>
<dbReference type="InterPro" id="IPR038404">
    <property type="entry name" value="TRAP_DctP_sf"/>
</dbReference>